<dbReference type="SUPFAM" id="SSF55347">
    <property type="entry name" value="Glyceraldehyde-3-phosphate dehydrogenase-like, C-terminal domain"/>
    <property type="match status" value="1"/>
</dbReference>
<protein>
    <submittedName>
        <fullName evidence="4">Saccharopine dehydrogenase</fullName>
    </submittedName>
</protein>
<dbReference type="PANTHER" id="PTHR11133:SF22">
    <property type="entry name" value="ALPHA-AMINOADIPIC SEMIALDEHYDE SYNTHASE, MITOCHONDRIAL"/>
    <property type="match status" value="1"/>
</dbReference>
<sequence>MGSNTYLVLGAGVGKAIAFILARSSHTQMVAIGDVDFNKTTDACRFVNKFSRARCVSIRFDAKENKNPVELFKKFDVVISALPAKYNLRLAEAAIQANVHFCDLGGIVEVTEEMLQLNDKYPNMPVSVVPDCGLMPGLGVIVAKKLMNDLDGAESLEILVGGLPQKPQPPTFYQKVFHPEGLKHICYDMAPILSNGEVVLVKPFHDYGQLVVPELQRFSKKFNGRIEAFVTAGASLAAWSFQDAGVRSFSEKTVRWPGFVDFFKNVPSDEFELAVEKNLTTPVNSKNPDLVWMRVTAKSELTGQKSMTLLDLYDSTTGLTAMQRTTGFPTAIMAEMMAERKTKPGVRTPENAFDRLGIDQVIHKVSYLIPLG</sequence>
<accession>A0A0G0MHQ5</accession>
<name>A0A0G0MHQ5_YANXG</name>
<dbReference type="Pfam" id="PF03435">
    <property type="entry name" value="Sacchrp_dh_NADP"/>
    <property type="match status" value="1"/>
</dbReference>
<organism evidence="4 5">
    <name type="scientific">Yanofskybacteria sp. (strain GW2011_GWA1_39_13)</name>
    <dbReference type="NCBI Taxonomy" id="1619019"/>
    <lineage>
        <taxon>Bacteria</taxon>
        <taxon>Candidatus Yanofskyibacteriota</taxon>
    </lineage>
</organism>
<feature type="domain" description="Saccharopine dehydrogenase NADP binding" evidence="2">
    <location>
        <begin position="7"/>
        <end position="123"/>
    </location>
</feature>
<dbReference type="AlphaFoldDB" id="A0A0G0MHQ5"/>
<comment type="caution">
    <text evidence="4">The sequence shown here is derived from an EMBL/GenBank/DDBJ whole genome shotgun (WGS) entry which is preliminary data.</text>
</comment>
<proteinExistence type="predicted"/>
<dbReference type="InterPro" id="IPR032095">
    <property type="entry name" value="Sacchrp_dh-like_C"/>
</dbReference>
<keyword evidence="1" id="KW-0560">Oxidoreductase</keyword>
<dbReference type="EMBL" id="LBWF01000001">
    <property type="protein sequence ID" value="KKR02673.1"/>
    <property type="molecule type" value="Genomic_DNA"/>
</dbReference>
<dbReference type="SUPFAM" id="SSF51735">
    <property type="entry name" value="NAD(P)-binding Rossmann-fold domains"/>
    <property type="match status" value="1"/>
</dbReference>
<dbReference type="Gene3D" id="3.40.50.720">
    <property type="entry name" value="NAD(P)-binding Rossmann-like Domain"/>
    <property type="match status" value="1"/>
</dbReference>
<dbReference type="InterPro" id="IPR005097">
    <property type="entry name" value="Sacchrp_dh_NADP-bd"/>
</dbReference>
<dbReference type="InterPro" id="IPR051168">
    <property type="entry name" value="AASS"/>
</dbReference>
<dbReference type="InterPro" id="IPR036291">
    <property type="entry name" value="NAD(P)-bd_dom_sf"/>
</dbReference>
<evidence type="ECO:0000259" key="2">
    <source>
        <dbReference type="Pfam" id="PF03435"/>
    </source>
</evidence>
<dbReference type="PANTHER" id="PTHR11133">
    <property type="entry name" value="SACCHAROPINE DEHYDROGENASE"/>
    <property type="match status" value="1"/>
</dbReference>
<feature type="domain" description="Saccharopine dehydrogenase-like C-terminal" evidence="3">
    <location>
        <begin position="133"/>
        <end position="355"/>
    </location>
</feature>
<dbReference type="GO" id="GO:0016491">
    <property type="term" value="F:oxidoreductase activity"/>
    <property type="evidence" value="ECO:0007669"/>
    <property type="project" value="UniProtKB-KW"/>
</dbReference>
<dbReference type="Proteomes" id="UP000034845">
    <property type="component" value="Unassembled WGS sequence"/>
</dbReference>
<gene>
    <name evidence="4" type="ORF">UT29_C0001G0153</name>
</gene>
<evidence type="ECO:0000259" key="3">
    <source>
        <dbReference type="Pfam" id="PF16653"/>
    </source>
</evidence>
<evidence type="ECO:0000313" key="5">
    <source>
        <dbReference type="Proteomes" id="UP000034845"/>
    </source>
</evidence>
<reference evidence="4 5" key="1">
    <citation type="journal article" date="2015" name="Nature">
        <title>rRNA introns, odd ribosomes, and small enigmatic genomes across a large radiation of phyla.</title>
        <authorList>
            <person name="Brown C.T."/>
            <person name="Hug L.A."/>
            <person name="Thomas B.C."/>
            <person name="Sharon I."/>
            <person name="Castelle C.J."/>
            <person name="Singh A."/>
            <person name="Wilkins M.J."/>
            <person name="Williams K.H."/>
            <person name="Banfield J.F."/>
        </authorList>
    </citation>
    <scope>NUCLEOTIDE SEQUENCE [LARGE SCALE GENOMIC DNA]</scope>
    <source>
        <strain evidence="5">GW2011_GWA1_39_13</strain>
    </source>
</reference>
<evidence type="ECO:0000256" key="1">
    <source>
        <dbReference type="ARBA" id="ARBA00023002"/>
    </source>
</evidence>
<dbReference type="Pfam" id="PF16653">
    <property type="entry name" value="Sacchrp_dh_C"/>
    <property type="match status" value="1"/>
</dbReference>
<evidence type="ECO:0000313" key="4">
    <source>
        <dbReference type="EMBL" id="KKR02673.1"/>
    </source>
</evidence>
<dbReference type="Gene3D" id="3.30.360.10">
    <property type="entry name" value="Dihydrodipicolinate Reductase, domain 2"/>
    <property type="match status" value="1"/>
</dbReference>